<dbReference type="Gene3D" id="3.40.630.30">
    <property type="match status" value="1"/>
</dbReference>
<dbReference type="PROSITE" id="PS51186">
    <property type="entry name" value="GNAT"/>
    <property type="match status" value="1"/>
</dbReference>
<evidence type="ECO:0000256" key="1">
    <source>
        <dbReference type="ARBA" id="ARBA00022679"/>
    </source>
</evidence>
<evidence type="ECO:0000256" key="2">
    <source>
        <dbReference type="ARBA" id="ARBA00023315"/>
    </source>
</evidence>
<dbReference type="Pfam" id="PF13673">
    <property type="entry name" value="Acetyltransf_10"/>
    <property type="match status" value="1"/>
</dbReference>
<accession>A0ABP9QNM7</accession>
<dbReference type="EMBL" id="BAABLD010000008">
    <property type="protein sequence ID" value="GAA5165011.1"/>
    <property type="molecule type" value="Genomic_DNA"/>
</dbReference>
<organism evidence="4 5">
    <name type="scientific">Viridibacterium curvum</name>
    <dbReference type="NCBI Taxonomy" id="1101404"/>
    <lineage>
        <taxon>Bacteria</taxon>
        <taxon>Pseudomonadati</taxon>
        <taxon>Pseudomonadota</taxon>
        <taxon>Betaproteobacteria</taxon>
        <taxon>Rhodocyclales</taxon>
        <taxon>Rhodocyclaceae</taxon>
        <taxon>Viridibacterium</taxon>
    </lineage>
</organism>
<dbReference type="InterPro" id="IPR000182">
    <property type="entry name" value="GNAT_dom"/>
</dbReference>
<evidence type="ECO:0000313" key="4">
    <source>
        <dbReference type="EMBL" id="GAA5165011.1"/>
    </source>
</evidence>
<protein>
    <submittedName>
        <fullName evidence="4">GNAT family N-acetyltransferase</fullName>
    </submittedName>
</protein>
<dbReference type="Proteomes" id="UP001500547">
    <property type="component" value="Unassembled WGS sequence"/>
</dbReference>
<dbReference type="SUPFAM" id="SSF55729">
    <property type="entry name" value="Acyl-CoA N-acyltransferases (Nat)"/>
    <property type="match status" value="1"/>
</dbReference>
<reference evidence="5" key="1">
    <citation type="journal article" date="2019" name="Int. J. Syst. Evol. Microbiol.">
        <title>The Global Catalogue of Microorganisms (GCM) 10K type strain sequencing project: providing services to taxonomists for standard genome sequencing and annotation.</title>
        <authorList>
            <consortium name="The Broad Institute Genomics Platform"/>
            <consortium name="The Broad Institute Genome Sequencing Center for Infectious Disease"/>
            <person name="Wu L."/>
            <person name="Ma J."/>
        </authorList>
    </citation>
    <scope>NUCLEOTIDE SEQUENCE [LARGE SCALE GENOMIC DNA]</scope>
    <source>
        <strain evidence="5">JCM 18715</strain>
    </source>
</reference>
<dbReference type="CDD" id="cd04301">
    <property type="entry name" value="NAT_SF"/>
    <property type="match status" value="1"/>
</dbReference>
<dbReference type="InterPro" id="IPR016181">
    <property type="entry name" value="Acyl_CoA_acyltransferase"/>
</dbReference>
<sequence>MEQMTPSRLATPADAEEIAALVNRAYRPAACERTWTHEADLIAGERIAVEQVRTLFRPQSRVLLQCRASAILACVHLEIVGAVAHIGMLATRPDVQAQGLGKHMLAQAERHAHQYFRVESFEISVLTARTELLSFYERRGYVRTGRRLPYPADSGTGQPLREDIELELLSKTAHRNLYAKVVDGRHPA</sequence>
<proteinExistence type="predicted"/>
<name>A0ABP9QNM7_9RHOO</name>
<dbReference type="RefSeq" id="WP_345532775.1">
    <property type="nucleotide sequence ID" value="NZ_BAABLD010000008.1"/>
</dbReference>
<keyword evidence="5" id="KW-1185">Reference proteome</keyword>
<feature type="domain" description="N-acetyltransferase" evidence="3">
    <location>
        <begin position="5"/>
        <end position="167"/>
    </location>
</feature>
<keyword evidence="1" id="KW-0808">Transferase</keyword>
<dbReference type="PANTHER" id="PTHR43877:SF2">
    <property type="entry name" value="AMINOALKYLPHOSPHONATE N-ACETYLTRANSFERASE-RELATED"/>
    <property type="match status" value="1"/>
</dbReference>
<dbReference type="PANTHER" id="PTHR43877">
    <property type="entry name" value="AMINOALKYLPHOSPHONATE N-ACETYLTRANSFERASE-RELATED-RELATED"/>
    <property type="match status" value="1"/>
</dbReference>
<evidence type="ECO:0000259" key="3">
    <source>
        <dbReference type="PROSITE" id="PS51186"/>
    </source>
</evidence>
<gene>
    <name evidence="4" type="ORF">GCM10025770_19850</name>
</gene>
<comment type="caution">
    <text evidence="4">The sequence shown here is derived from an EMBL/GenBank/DDBJ whole genome shotgun (WGS) entry which is preliminary data.</text>
</comment>
<dbReference type="InterPro" id="IPR050832">
    <property type="entry name" value="Bact_Acetyltransf"/>
</dbReference>
<keyword evidence="2" id="KW-0012">Acyltransferase</keyword>
<evidence type="ECO:0000313" key="5">
    <source>
        <dbReference type="Proteomes" id="UP001500547"/>
    </source>
</evidence>